<accession>A0ABX1L109</accession>
<feature type="chain" id="PRO_5046010992" description="Surface layer protein A domain-containing protein" evidence="1">
    <location>
        <begin position="27"/>
        <end position="182"/>
    </location>
</feature>
<evidence type="ECO:0000313" key="3">
    <source>
        <dbReference type="Proteomes" id="UP000763447"/>
    </source>
</evidence>
<evidence type="ECO:0000313" key="2">
    <source>
        <dbReference type="EMBL" id="NLR19205.1"/>
    </source>
</evidence>
<comment type="caution">
    <text evidence="2">The sequence shown here is derived from an EMBL/GenBank/DDBJ whole genome shotgun (WGS) entry which is preliminary data.</text>
</comment>
<evidence type="ECO:0008006" key="4">
    <source>
        <dbReference type="Google" id="ProtNLM"/>
    </source>
</evidence>
<dbReference type="EMBL" id="JAAXLJ010000020">
    <property type="protein sequence ID" value="NLR19205.1"/>
    <property type="molecule type" value="Genomic_DNA"/>
</dbReference>
<organism evidence="2 3">
    <name type="scientific">Secundilactobacillus angelensis</name>
    <dbReference type="NCBI Taxonomy" id="2722706"/>
    <lineage>
        <taxon>Bacteria</taxon>
        <taxon>Bacillati</taxon>
        <taxon>Bacillota</taxon>
        <taxon>Bacilli</taxon>
        <taxon>Lactobacillales</taxon>
        <taxon>Lactobacillaceae</taxon>
        <taxon>Secundilactobacillus</taxon>
    </lineage>
</organism>
<keyword evidence="3" id="KW-1185">Reference proteome</keyword>
<sequence>MKIKVALLTGLAALSLGAVSSTNAQAKTLKYRTTSSNSFSYTTYHQAFMRNGEDEDFMSLYTTADGAENDDSETFVDNFEDFDQNRVYYARKVSGYSDVMQFKYRSKSYYVNLNDAHLYRYNAWRSGHKIVSTVSPNSKYAMLKAHTHVYSSQPWYYNYGDQLNPSYSTYKLSKKGHWYEYF</sequence>
<dbReference type="RefSeq" id="WP_168925796.1">
    <property type="nucleotide sequence ID" value="NZ_JAAXLJ010000020.1"/>
</dbReference>
<evidence type="ECO:0000256" key="1">
    <source>
        <dbReference type="SAM" id="SignalP"/>
    </source>
</evidence>
<proteinExistence type="predicted"/>
<protein>
    <recommendedName>
        <fullName evidence="4">Surface layer protein A domain-containing protein</fullName>
    </recommendedName>
</protein>
<dbReference type="Proteomes" id="UP000763447">
    <property type="component" value="Unassembled WGS sequence"/>
</dbReference>
<reference evidence="2 3" key="1">
    <citation type="submission" date="2020-04" db="EMBL/GenBank/DDBJ databases">
        <title>A novel species of genus Lactobacillus that was isolated from fermented food Zha-chili.</title>
        <authorList>
            <person name="Zhang Z."/>
        </authorList>
    </citation>
    <scope>NUCLEOTIDE SEQUENCE [LARGE SCALE GENOMIC DNA]</scope>
    <source>
        <strain evidence="3">HBUAS51383</strain>
    </source>
</reference>
<feature type="signal peptide" evidence="1">
    <location>
        <begin position="1"/>
        <end position="26"/>
    </location>
</feature>
<keyword evidence="1" id="KW-0732">Signal</keyword>
<name>A0ABX1L109_9LACO</name>
<gene>
    <name evidence="2" type="ORF">HC026_09860</name>
</gene>